<evidence type="ECO:0000313" key="2">
    <source>
        <dbReference type="EMBL" id="KZV31151.1"/>
    </source>
</evidence>
<sequence>MRLKGTRIDQLALHSVQLGYLKILQMGNTDPNKTKAGKQIRVKPQYEELSKQIIMQHAIINAMKCMRAIKDRIARPVYQLANDHNQTLYPHGVSTGEIIGNTGNQAGQSGGSAGRSPRP</sequence>
<dbReference type="Proteomes" id="UP000250235">
    <property type="component" value="Unassembled WGS sequence"/>
</dbReference>
<evidence type="ECO:0000256" key="1">
    <source>
        <dbReference type="SAM" id="MobiDB-lite"/>
    </source>
</evidence>
<dbReference type="EMBL" id="KV007736">
    <property type="protein sequence ID" value="KZV31151.1"/>
    <property type="molecule type" value="Genomic_DNA"/>
</dbReference>
<evidence type="ECO:0000313" key="3">
    <source>
        <dbReference type="Proteomes" id="UP000250235"/>
    </source>
</evidence>
<proteinExistence type="predicted"/>
<reference evidence="2 3" key="1">
    <citation type="journal article" date="2015" name="Proc. Natl. Acad. Sci. U.S.A.">
        <title>The resurrection genome of Boea hygrometrica: A blueprint for survival of dehydration.</title>
        <authorList>
            <person name="Xiao L."/>
            <person name="Yang G."/>
            <person name="Zhang L."/>
            <person name="Yang X."/>
            <person name="Zhao S."/>
            <person name="Ji Z."/>
            <person name="Zhou Q."/>
            <person name="Hu M."/>
            <person name="Wang Y."/>
            <person name="Chen M."/>
            <person name="Xu Y."/>
            <person name="Jin H."/>
            <person name="Xiao X."/>
            <person name="Hu G."/>
            <person name="Bao F."/>
            <person name="Hu Y."/>
            <person name="Wan P."/>
            <person name="Li L."/>
            <person name="Deng X."/>
            <person name="Kuang T."/>
            <person name="Xiang C."/>
            <person name="Zhu J.K."/>
            <person name="Oliver M.J."/>
            <person name="He Y."/>
        </authorList>
    </citation>
    <scope>NUCLEOTIDE SEQUENCE [LARGE SCALE GENOMIC DNA]</scope>
    <source>
        <strain evidence="3">cv. XS01</strain>
    </source>
</reference>
<name>A0A2Z7BGN9_9LAMI</name>
<dbReference type="AlphaFoldDB" id="A0A2Z7BGN9"/>
<feature type="region of interest" description="Disordered" evidence="1">
    <location>
        <begin position="92"/>
        <end position="119"/>
    </location>
</feature>
<keyword evidence="3" id="KW-1185">Reference proteome</keyword>
<organism evidence="2 3">
    <name type="scientific">Dorcoceras hygrometricum</name>
    <dbReference type="NCBI Taxonomy" id="472368"/>
    <lineage>
        <taxon>Eukaryota</taxon>
        <taxon>Viridiplantae</taxon>
        <taxon>Streptophyta</taxon>
        <taxon>Embryophyta</taxon>
        <taxon>Tracheophyta</taxon>
        <taxon>Spermatophyta</taxon>
        <taxon>Magnoliopsida</taxon>
        <taxon>eudicotyledons</taxon>
        <taxon>Gunneridae</taxon>
        <taxon>Pentapetalae</taxon>
        <taxon>asterids</taxon>
        <taxon>lamiids</taxon>
        <taxon>Lamiales</taxon>
        <taxon>Gesneriaceae</taxon>
        <taxon>Didymocarpoideae</taxon>
        <taxon>Trichosporeae</taxon>
        <taxon>Loxocarpinae</taxon>
        <taxon>Dorcoceras</taxon>
    </lineage>
</organism>
<gene>
    <name evidence="2" type="ORF">F511_28250</name>
</gene>
<protein>
    <submittedName>
        <fullName evidence="2">Uncharacterized protein</fullName>
    </submittedName>
</protein>
<accession>A0A2Z7BGN9</accession>